<feature type="compositionally biased region" description="Gly residues" evidence="1">
    <location>
        <begin position="296"/>
        <end position="315"/>
    </location>
</feature>
<sequence length="886" mass="93402">MRPLLSLPVQTDEHFFRCIISVLIDFEDHMSFFQPILLLLEALNKRKSLPNDTMPVLLNNLASYLEYLPNLTDDVKTNHFLASGWADIIGPLEMFLRKLPTVTPVPVNVATTVRIMSYILRSPVASNFKTLPETFAAVLRLVVENVHFKLSSVIELCSLSNRTLKERTKMSLSKTLVELFHQAIKFRISIPDENIIKLLQVSTFSSGYFSNAHDYETMQEIGAALYFCFGLTPSFGIILQVKQAQKSAIQLNAAPCGLGGASGGTTSLGKSGLPTASGSVGGLLNSSTGLTSSGLSGAGPTSGSGTGGGVSGGGGVGGGFGGTSTGLISSMPSLHEDVLGAHLKSGLAQYVSLELSRSCSVNDQDVLPMLAPGLLVDIKPVKSTGFTSSGAPLRLRPPIIQTNNVGSSPGSVHHSSSIGAGEYSTGKQNRSSGSTVSRQSDDSATDRSSRGPADATVILITPSTESGSVTGITMENPMTRMPTLHGSTSTSGSGSTSRVQSPVSPTVAVHPPTLTSSEASPITGTTLAASSSTTPGAPGAGISRLTTTYGHVTLAPTFSQTSQIDAPILHHLSWLKCIPPSSQLGPRDFLIMVERVRTLSWILLGATMNMALTREATGLACRPIPFVLVRSVADLVKALLSSFPDQQKLWTVYCEAAASMSPSHTTQHKVAIATAVDFWTRIMPTVLRLLSISEDFVIVSGRLLSVIEELVECQCSIVTKLPGNLLKRLQKCAEWEPPEPYNRLLLLMSLPDPNTGLETKQSGLNEGATDRALFQASTPSMPGLSAAALLACQANTLMGCNPLMNSSRGPPEEGIPMCGGIQCAGHAMASSTPYANDGVGTGVGVGAGALGTDLLTSRLVAWLKKHIFVLGRNEDQHSTASHIFVH</sequence>
<dbReference type="PANTHER" id="PTHR21696:SF2">
    <property type="entry name" value="PROTEIN UNC-79 HOMOLOG"/>
    <property type="match status" value="1"/>
</dbReference>
<comment type="caution">
    <text evidence="2">The sequence shown here is derived from an EMBL/GenBank/DDBJ whole genome shotgun (WGS) entry which is preliminary data.</text>
</comment>
<feature type="compositionally biased region" description="Low complexity" evidence="1">
    <location>
        <begin position="486"/>
        <end position="497"/>
    </location>
</feature>
<feature type="compositionally biased region" description="Polar residues" evidence="1">
    <location>
        <begin position="513"/>
        <end position="522"/>
    </location>
</feature>
<dbReference type="OrthoDB" id="6270916at2759"/>
<feature type="compositionally biased region" description="Polar residues" evidence="1">
    <location>
        <begin position="425"/>
        <end position="438"/>
    </location>
</feature>
<feature type="region of interest" description="Disordered" evidence="1">
    <location>
        <begin position="386"/>
        <end position="538"/>
    </location>
</feature>
<evidence type="ECO:0000313" key="3">
    <source>
        <dbReference type="Proteomes" id="UP000728185"/>
    </source>
</evidence>
<name>A0A8E0VMS6_9TREM</name>
<feature type="compositionally biased region" description="Low complexity" evidence="1">
    <location>
        <begin position="523"/>
        <end position="538"/>
    </location>
</feature>
<evidence type="ECO:0000256" key="1">
    <source>
        <dbReference type="SAM" id="MobiDB-lite"/>
    </source>
</evidence>
<feature type="compositionally biased region" description="Polar residues" evidence="1">
    <location>
        <begin position="461"/>
        <end position="473"/>
    </location>
</feature>
<reference evidence="2" key="1">
    <citation type="submission" date="2019-05" db="EMBL/GenBank/DDBJ databases">
        <title>Annotation for the trematode Fasciolopsis buski.</title>
        <authorList>
            <person name="Choi Y.-J."/>
        </authorList>
    </citation>
    <scope>NUCLEOTIDE SEQUENCE</scope>
    <source>
        <strain evidence="2">HT</strain>
        <tissue evidence="2">Whole worm</tissue>
    </source>
</reference>
<protein>
    <submittedName>
        <fullName evidence="2">Protein unc 79</fullName>
    </submittedName>
</protein>
<feature type="compositionally biased region" description="Basic and acidic residues" evidence="1">
    <location>
        <begin position="439"/>
        <end position="449"/>
    </location>
</feature>
<dbReference type="InterPro" id="IPR024855">
    <property type="entry name" value="UNC79"/>
</dbReference>
<keyword evidence="3" id="KW-1185">Reference proteome</keyword>
<feature type="region of interest" description="Disordered" evidence="1">
    <location>
        <begin position="292"/>
        <end position="315"/>
    </location>
</feature>
<dbReference type="Proteomes" id="UP000728185">
    <property type="component" value="Unassembled WGS sequence"/>
</dbReference>
<gene>
    <name evidence="2" type="ORF">FBUS_05064</name>
</gene>
<dbReference type="PANTHER" id="PTHR21696">
    <property type="entry name" value="PROTEIN UNC-79 HOMOLOG"/>
    <property type="match status" value="1"/>
</dbReference>
<proteinExistence type="predicted"/>
<accession>A0A8E0VMS6</accession>
<evidence type="ECO:0000313" key="2">
    <source>
        <dbReference type="EMBL" id="KAA0197958.1"/>
    </source>
</evidence>
<dbReference type="EMBL" id="LUCM01002027">
    <property type="protein sequence ID" value="KAA0197958.1"/>
    <property type="molecule type" value="Genomic_DNA"/>
</dbReference>
<feature type="compositionally biased region" description="Low complexity" evidence="1">
    <location>
        <begin position="405"/>
        <end position="417"/>
    </location>
</feature>
<dbReference type="AlphaFoldDB" id="A0A8E0VMS6"/>
<organism evidence="2 3">
    <name type="scientific">Fasciolopsis buskii</name>
    <dbReference type="NCBI Taxonomy" id="27845"/>
    <lineage>
        <taxon>Eukaryota</taxon>
        <taxon>Metazoa</taxon>
        <taxon>Spiralia</taxon>
        <taxon>Lophotrochozoa</taxon>
        <taxon>Platyhelminthes</taxon>
        <taxon>Trematoda</taxon>
        <taxon>Digenea</taxon>
        <taxon>Plagiorchiida</taxon>
        <taxon>Echinostomata</taxon>
        <taxon>Echinostomatoidea</taxon>
        <taxon>Fasciolidae</taxon>
        <taxon>Fasciolopsis</taxon>
    </lineage>
</organism>